<dbReference type="Gene3D" id="1.10.150.130">
    <property type="match status" value="1"/>
</dbReference>
<keyword evidence="5" id="KW-0229">DNA integration</keyword>
<keyword evidence="3" id="KW-0132">Cell division</keyword>
<dbReference type="GO" id="GO:0006310">
    <property type="term" value="P:DNA recombination"/>
    <property type="evidence" value="ECO:0007669"/>
    <property type="project" value="UniProtKB-KW"/>
</dbReference>
<dbReference type="Gene3D" id="1.10.443.10">
    <property type="entry name" value="Intergrase catalytic core"/>
    <property type="match status" value="1"/>
</dbReference>
<dbReference type="InterPro" id="IPR013762">
    <property type="entry name" value="Integrase-like_cat_sf"/>
</dbReference>
<feature type="domain" description="Core-binding (CB)" evidence="11">
    <location>
        <begin position="50"/>
        <end position="131"/>
    </location>
</feature>
<evidence type="ECO:0000256" key="1">
    <source>
        <dbReference type="ARBA" id="ARBA00004496"/>
    </source>
</evidence>
<dbReference type="GO" id="GO:0003677">
    <property type="term" value="F:DNA binding"/>
    <property type="evidence" value="ECO:0007669"/>
    <property type="project" value="UniProtKB-UniRule"/>
</dbReference>
<evidence type="ECO:0000256" key="6">
    <source>
        <dbReference type="ARBA" id="ARBA00023125"/>
    </source>
</evidence>
<protein>
    <submittedName>
        <fullName evidence="12">Integrase</fullName>
    </submittedName>
</protein>
<feature type="domain" description="Tyr recombinase" evidence="10">
    <location>
        <begin position="152"/>
        <end position="335"/>
    </location>
</feature>
<keyword evidence="4" id="KW-0159">Chromosome partition</keyword>
<dbReference type="InterPro" id="IPR010998">
    <property type="entry name" value="Integrase_recombinase_N"/>
</dbReference>
<evidence type="ECO:0000256" key="5">
    <source>
        <dbReference type="ARBA" id="ARBA00022908"/>
    </source>
</evidence>
<comment type="subcellular location">
    <subcellularLocation>
        <location evidence="1">Cytoplasm</location>
    </subcellularLocation>
</comment>
<dbReference type="SUPFAM" id="SSF56349">
    <property type="entry name" value="DNA breaking-rejoining enzymes"/>
    <property type="match status" value="1"/>
</dbReference>
<evidence type="ECO:0000259" key="11">
    <source>
        <dbReference type="PROSITE" id="PS51900"/>
    </source>
</evidence>
<evidence type="ECO:0000259" key="10">
    <source>
        <dbReference type="PROSITE" id="PS51898"/>
    </source>
</evidence>
<dbReference type="Proteomes" id="UP000305751">
    <property type="component" value="Unassembled WGS sequence"/>
</dbReference>
<dbReference type="Pfam" id="PF00589">
    <property type="entry name" value="Phage_integrase"/>
    <property type="match status" value="1"/>
</dbReference>
<keyword evidence="6 9" id="KW-0238">DNA-binding</keyword>
<dbReference type="PANTHER" id="PTHR30349:SF77">
    <property type="entry name" value="TYROSINE RECOMBINASE XERC"/>
    <property type="match status" value="1"/>
</dbReference>
<dbReference type="InterPro" id="IPR050090">
    <property type="entry name" value="Tyrosine_recombinase_XerCD"/>
</dbReference>
<accession>A0A4S2B0E7</accession>
<dbReference type="InterPro" id="IPR004107">
    <property type="entry name" value="Integrase_SAM-like_N"/>
</dbReference>
<reference evidence="12 13" key="1">
    <citation type="submission" date="2019-04" db="EMBL/GenBank/DDBJ databases">
        <title>Microbes associate with the intestines of laboratory mice.</title>
        <authorList>
            <person name="Navarre W."/>
            <person name="Wong E."/>
            <person name="Huang K."/>
            <person name="Tropini C."/>
            <person name="Ng K."/>
            <person name="Yu B."/>
        </authorList>
    </citation>
    <scope>NUCLEOTIDE SEQUENCE [LARGE SCALE GENOMIC DNA]</scope>
    <source>
        <strain evidence="12 13">NM70_E10</strain>
    </source>
</reference>
<comment type="caution">
    <text evidence="12">The sequence shown here is derived from an EMBL/GenBank/DDBJ whole genome shotgun (WGS) entry which is preliminary data.</text>
</comment>
<dbReference type="GO" id="GO:0015074">
    <property type="term" value="P:DNA integration"/>
    <property type="evidence" value="ECO:0007669"/>
    <property type="project" value="UniProtKB-KW"/>
</dbReference>
<dbReference type="InterPro" id="IPR044068">
    <property type="entry name" value="CB"/>
</dbReference>
<gene>
    <name evidence="12" type="ORF">E5356_03760</name>
</gene>
<dbReference type="InterPro" id="IPR011010">
    <property type="entry name" value="DNA_brk_join_enz"/>
</dbReference>
<name>A0A4S2B0E7_9BACE</name>
<keyword evidence="8" id="KW-0131">Cell cycle</keyword>
<dbReference type="GO" id="GO:0005737">
    <property type="term" value="C:cytoplasm"/>
    <property type="evidence" value="ECO:0007669"/>
    <property type="project" value="UniProtKB-SubCell"/>
</dbReference>
<dbReference type="EMBL" id="SRZA01000006">
    <property type="protein sequence ID" value="TGY07426.1"/>
    <property type="molecule type" value="Genomic_DNA"/>
</dbReference>
<evidence type="ECO:0000256" key="3">
    <source>
        <dbReference type="ARBA" id="ARBA00022618"/>
    </source>
</evidence>
<evidence type="ECO:0000313" key="13">
    <source>
        <dbReference type="Proteomes" id="UP000305751"/>
    </source>
</evidence>
<dbReference type="PANTHER" id="PTHR30349">
    <property type="entry name" value="PHAGE INTEGRASE-RELATED"/>
    <property type="match status" value="1"/>
</dbReference>
<dbReference type="GO" id="GO:0051301">
    <property type="term" value="P:cell division"/>
    <property type="evidence" value="ECO:0007669"/>
    <property type="project" value="UniProtKB-KW"/>
</dbReference>
<dbReference type="RefSeq" id="WP_136013643.1">
    <property type="nucleotide sequence ID" value="NZ_SRZA01000006.1"/>
</dbReference>
<keyword evidence="7" id="KW-0233">DNA recombination</keyword>
<evidence type="ECO:0000256" key="2">
    <source>
        <dbReference type="ARBA" id="ARBA00022490"/>
    </source>
</evidence>
<dbReference type="PROSITE" id="PS51900">
    <property type="entry name" value="CB"/>
    <property type="match status" value="1"/>
</dbReference>
<evidence type="ECO:0000256" key="9">
    <source>
        <dbReference type="PROSITE-ProRule" id="PRU01248"/>
    </source>
</evidence>
<evidence type="ECO:0000256" key="8">
    <source>
        <dbReference type="ARBA" id="ARBA00023306"/>
    </source>
</evidence>
<evidence type="ECO:0000313" key="12">
    <source>
        <dbReference type="EMBL" id="TGY07426.1"/>
    </source>
</evidence>
<organism evidence="12 13">
    <name type="scientific">Bacteroides acidifaciens</name>
    <dbReference type="NCBI Taxonomy" id="85831"/>
    <lineage>
        <taxon>Bacteria</taxon>
        <taxon>Pseudomonadati</taxon>
        <taxon>Bacteroidota</taxon>
        <taxon>Bacteroidia</taxon>
        <taxon>Bacteroidales</taxon>
        <taxon>Bacteroidaceae</taxon>
        <taxon>Bacteroides</taxon>
    </lineage>
</organism>
<dbReference type="InterPro" id="IPR002104">
    <property type="entry name" value="Integrase_catalytic"/>
</dbReference>
<evidence type="ECO:0000256" key="4">
    <source>
        <dbReference type="ARBA" id="ARBA00022829"/>
    </source>
</evidence>
<proteinExistence type="predicted"/>
<dbReference type="PROSITE" id="PS51898">
    <property type="entry name" value="TYR_RECOMBINASE"/>
    <property type="match status" value="1"/>
</dbReference>
<evidence type="ECO:0000256" key="7">
    <source>
        <dbReference type="ARBA" id="ARBA00023172"/>
    </source>
</evidence>
<dbReference type="Pfam" id="PF13495">
    <property type="entry name" value="Phage_int_SAM_4"/>
    <property type="match status" value="1"/>
</dbReference>
<sequence length="339" mass="38939">MKEYVLTKIRDTLYGKIPNEEISTVIDSVSFCLRNYDIMAKETSVVVCDNSDSQIISKFFIAKAVEGLCQSSLDYYRVILRAFILHVGKHIKEIVTDDVRVYLAYKKINKCNDNTLNNIRRTLSSFFTWCTEEGVLDRNPMLRIKGVRQVKKLKKPLSEDDMERLRSLARTKRNKAIIEFLFSTGCRVSEMVNVNLGDVDWQNGQIDVLGKGRKYRTVYLSARCKIALQEYVDSRTDDLEALFLSDYEGMCQQIKDMNKLSRISKGAVEIMLRNLGKKAGISNVHPHRLRRTAATTALKRGMPIEQVQKMLGHESIETTTIYAQSTNDEIKLSHEKYII</sequence>
<dbReference type="GO" id="GO:0007059">
    <property type="term" value="P:chromosome segregation"/>
    <property type="evidence" value="ECO:0007669"/>
    <property type="project" value="UniProtKB-KW"/>
</dbReference>
<dbReference type="AlphaFoldDB" id="A0A4S2B0E7"/>
<keyword evidence="2" id="KW-0963">Cytoplasm</keyword>
<keyword evidence="13" id="KW-1185">Reference proteome</keyword>